<sequence>MIRNKLREAVPEGRKKIERAIRLYRQAMQMQPDDFSAYLEYVRSLQKKEDHEKAVKALTLGVQRQPENSDIRNLMSVSLESLGKLDEALHHLQIALRFNSNNPVLLNNIGILYLKLDSLEKAIKAFQKALIINPNLPDTHHNLSIVFRKKGDRNKAMLACRKALSINPNFPEALHQAGLLNHKLGKLDEAKQYYKKAIENRPDFPEAYFNLGNLLKDKGQFQVAVQFYQKAIQYKPDFHRAIGNMGNAFMFLGDDKAAISCWENAIGVKPDHVQAYAHIVALRHFKKKDRFVVAMETLLADPKLSVSQKIHLNFALSKAYGDLKNYDRSFQLMAEGNRLRRKTFDYDETIIKNEVASIKTVFREDWIKERNGYGCDDQTPIFIIGMPRSGTSLVEQILSSHPDVFGAGELYHLDAILSAKSREYGKGKFPEYIHMLRPKDFKKIGLAYVREIRKLAPKARFITDKMPQNFLFVGMIKLILPQAKIIHCRRSPMDTCFSIFKTNFTKLHKYSHSLKEIGFYYRLYQDLMKHWHDVSPDCIYDICYEELVSDPDYHVRAIIEYCNLDWSDDCLNFHRSRRPVMTASTQQVRRPFYKDSIELWRNYKKYLFHLHSFLGTKEN</sequence>
<evidence type="ECO:0000256" key="1">
    <source>
        <dbReference type="ARBA" id="ARBA00022737"/>
    </source>
</evidence>
<dbReference type="EMBL" id="AP021875">
    <property type="protein sequence ID" value="BBO73734.1"/>
    <property type="molecule type" value="Genomic_DNA"/>
</dbReference>
<dbReference type="KEGG" id="dwd:DSCW_11510"/>
<keyword evidence="4" id="KW-0808">Transferase</keyword>
<dbReference type="RefSeq" id="WP_155302815.1">
    <property type="nucleotide sequence ID" value="NZ_AP021875.1"/>
</dbReference>
<dbReference type="SMART" id="SM00028">
    <property type="entry name" value="TPR"/>
    <property type="match status" value="7"/>
</dbReference>
<dbReference type="Pfam" id="PF13414">
    <property type="entry name" value="TPR_11"/>
    <property type="match status" value="1"/>
</dbReference>
<evidence type="ECO:0000256" key="3">
    <source>
        <dbReference type="PROSITE-ProRule" id="PRU00339"/>
    </source>
</evidence>
<feature type="repeat" description="TPR" evidence="3">
    <location>
        <begin position="239"/>
        <end position="272"/>
    </location>
</feature>
<feature type="repeat" description="TPR" evidence="3">
    <location>
        <begin position="103"/>
        <end position="136"/>
    </location>
</feature>
<keyword evidence="5" id="KW-1185">Reference proteome</keyword>
<accession>A0A5K7Z5K5</accession>
<dbReference type="OrthoDB" id="251285at2"/>
<evidence type="ECO:0000313" key="5">
    <source>
        <dbReference type="Proteomes" id="UP000427769"/>
    </source>
</evidence>
<dbReference type="PROSITE" id="PS50293">
    <property type="entry name" value="TPR_REGION"/>
    <property type="match status" value="3"/>
</dbReference>
<dbReference type="SUPFAM" id="SSF52540">
    <property type="entry name" value="P-loop containing nucleoside triphosphate hydrolases"/>
    <property type="match status" value="1"/>
</dbReference>
<dbReference type="Gene3D" id="1.25.40.10">
    <property type="entry name" value="Tetratricopeptide repeat domain"/>
    <property type="match status" value="1"/>
</dbReference>
<dbReference type="PANTHER" id="PTHR44943">
    <property type="entry name" value="CELLULOSE SYNTHASE OPERON PROTEIN C"/>
    <property type="match status" value="1"/>
</dbReference>
<evidence type="ECO:0000256" key="2">
    <source>
        <dbReference type="ARBA" id="ARBA00022803"/>
    </source>
</evidence>
<dbReference type="InterPro" id="IPR027417">
    <property type="entry name" value="P-loop_NTPase"/>
</dbReference>
<protein>
    <submittedName>
        <fullName evidence="4">Sulfotransferase</fullName>
    </submittedName>
</protein>
<dbReference type="PANTHER" id="PTHR44943:SF4">
    <property type="entry name" value="TPR REPEAT-CONTAINING PROTEIN MJ0798"/>
    <property type="match status" value="1"/>
</dbReference>
<organism evidence="4 5">
    <name type="scientific">Desulfosarcina widdelii</name>
    <dbReference type="NCBI Taxonomy" id="947919"/>
    <lineage>
        <taxon>Bacteria</taxon>
        <taxon>Pseudomonadati</taxon>
        <taxon>Thermodesulfobacteriota</taxon>
        <taxon>Desulfobacteria</taxon>
        <taxon>Desulfobacterales</taxon>
        <taxon>Desulfosarcinaceae</taxon>
        <taxon>Desulfosarcina</taxon>
    </lineage>
</organism>
<proteinExistence type="predicted"/>
<feature type="repeat" description="TPR" evidence="3">
    <location>
        <begin position="171"/>
        <end position="204"/>
    </location>
</feature>
<dbReference type="Gene3D" id="3.40.50.300">
    <property type="entry name" value="P-loop containing nucleotide triphosphate hydrolases"/>
    <property type="match status" value="1"/>
</dbReference>
<dbReference type="Proteomes" id="UP000427769">
    <property type="component" value="Chromosome"/>
</dbReference>
<reference evidence="4 5" key="1">
    <citation type="submission" date="2019-11" db="EMBL/GenBank/DDBJ databases">
        <title>Comparative genomics of hydrocarbon-degrading Desulfosarcina strains.</title>
        <authorList>
            <person name="Watanabe M."/>
            <person name="Kojima H."/>
            <person name="Fukui M."/>
        </authorList>
    </citation>
    <scope>NUCLEOTIDE SEQUENCE [LARGE SCALE GENOMIC DNA]</scope>
    <source>
        <strain evidence="4 5">PP31</strain>
    </source>
</reference>
<dbReference type="AlphaFoldDB" id="A0A5K7Z5K5"/>
<keyword evidence="1" id="KW-0677">Repeat</keyword>
<dbReference type="InterPro" id="IPR019734">
    <property type="entry name" value="TPR_rpt"/>
</dbReference>
<feature type="repeat" description="TPR" evidence="3">
    <location>
        <begin position="137"/>
        <end position="170"/>
    </location>
</feature>
<dbReference type="SUPFAM" id="SSF48452">
    <property type="entry name" value="TPR-like"/>
    <property type="match status" value="1"/>
</dbReference>
<gene>
    <name evidence="4" type="ORF">DSCW_11510</name>
</gene>
<dbReference type="GO" id="GO:0016740">
    <property type="term" value="F:transferase activity"/>
    <property type="evidence" value="ECO:0007669"/>
    <property type="project" value="UniProtKB-KW"/>
</dbReference>
<dbReference type="InterPro" id="IPR011990">
    <property type="entry name" value="TPR-like_helical_dom_sf"/>
</dbReference>
<evidence type="ECO:0000313" key="4">
    <source>
        <dbReference type="EMBL" id="BBO73734.1"/>
    </source>
</evidence>
<dbReference type="Pfam" id="PF00515">
    <property type="entry name" value="TPR_1"/>
    <property type="match status" value="1"/>
</dbReference>
<dbReference type="InterPro" id="IPR051685">
    <property type="entry name" value="Ycf3/AcsC/BcsC/TPR_MFPF"/>
</dbReference>
<name>A0A5K7Z5K5_9BACT</name>
<dbReference type="PROSITE" id="PS50005">
    <property type="entry name" value="TPR"/>
    <property type="match status" value="5"/>
</dbReference>
<dbReference type="Pfam" id="PF13469">
    <property type="entry name" value="Sulfotransfer_3"/>
    <property type="match status" value="1"/>
</dbReference>
<dbReference type="Pfam" id="PF13181">
    <property type="entry name" value="TPR_8"/>
    <property type="match status" value="2"/>
</dbReference>
<feature type="repeat" description="TPR" evidence="3">
    <location>
        <begin position="205"/>
        <end position="238"/>
    </location>
</feature>
<keyword evidence="2 3" id="KW-0802">TPR repeat</keyword>
<dbReference type="Pfam" id="PF14559">
    <property type="entry name" value="TPR_19"/>
    <property type="match status" value="1"/>
</dbReference>